<dbReference type="GO" id="GO:0004672">
    <property type="term" value="F:protein kinase activity"/>
    <property type="evidence" value="ECO:0007669"/>
    <property type="project" value="InterPro"/>
</dbReference>
<feature type="region of interest" description="Disordered" evidence="7">
    <location>
        <begin position="311"/>
        <end position="336"/>
    </location>
</feature>
<dbReference type="AlphaFoldDB" id="A0AAP0R2W5"/>
<protein>
    <recommendedName>
        <fullName evidence="10">Protein kinase domain-containing protein</fullName>
    </recommendedName>
</protein>
<dbReference type="InterPro" id="IPR011009">
    <property type="entry name" value="Kinase-like_dom_sf"/>
</dbReference>
<keyword evidence="6 8" id="KW-0472">Membrane</keyword>
<evidence type="ECO:0000313" key="12">
    <source>
        <dbReference type="Proteomes" id="UP001428341"/>
    </source>
</evidence>
<gene>
    <name evidence="11" type="ORF">WN944_021828</name>
</gene>
<keyword evidence="4" id="KW-0677">Repeat</keyword>
<dbReference type="Proteomes" id="UP001428341">
    <property type="component" value="Unassembled WGS sequence"/>
</dbReference>
<evidence type="ECO:0000256" key="6">
    <source>
        <dbReference type="ARBA" id="ARBA00023136"/>
    </source>
</evidence>
<evidence type="ECO:0000256" key="8">
    <source>
        <dbReference type="SAM" id="Phobius"/>
    </source>
</evidence>
<dbReference type="InterPro" id="IPR013210">
    <property type="entry name" value="LRR_N_plant-typ"/>
</dbReference>
<evidence type="ECO:0000256" key="9">
    <source>
        <dbReference type="SAM" id="SignalP"/>
    </source>
</evidence>
<evidence type="ECO:0000256" key="4">
    <source>
        <dbReference type="ARBA" id="ARBA00022737"/>
    </source>
</evidence>
<reference evidence="11 12" key="1">
    <citation type="submission" date="2024-05" db="EMBL/GenBank/DDBJ databases">
        <title>Haplotype-resolved chromosome-level genome assembly of Huyou (Citrus changshanensis).</title>
        <authorList>
            <person name="Miao C."/>
            <person name="Chen W."/>
            <person name="Wu Y."/>
            <person name="Wang L."/>
            <person name="Zhao S."/>
            <person name="Grierson D."/>
            <person name="Xu C."/>
            <person name="Chen K."/>
        </authorList>
    </citation>
    <scope>NUCLEOTIDE SEQUENCE [LARGE SCALE GENOMIC DNA]</scope>
    <source>
        <strain evidence="11">01-14</strain>
        <tissue evidence="11">Leaf</tissue>
    </source>
</reference>
<dbReference type="Gene3D" id="3.30.200.20">
    <property type="entry name" value="Phosphorylase Kinase, domain 1"/>
    <property type="match status" value="1"/>
</dbReference>
<dbReference type="EMBL" id="JBCGBO010000001">
    <property type="protein sequence ID" value="KAK9228871.1"/>
    <property type="molecule type" value="Genomic_DNA"/>
</dbReference>
<dbReference type="PANTHER" id="PTHR48007:SF38">
    <property type="entry name" value="LEUCINE-RICH REPEAT PROTEIN KINASE FAMILY PROTEIN"/>
    <property type="match status" value="1"/>
</dbReference>
<keyword evidence="12" id="KW-1185">Reference proteome</keyword>
<dbReference type="Pfam" id="PF08263">
    <property type="entry name" value="LRRNT_2"/>
    <property type="match status" value="1"/>
</dbReference>
<feature type="transmembrane region" description="Helical" evidence="8">
    <location>
        <begin position="261"/>
        <end position="281"/>
    </location>
</feature>
<sequence length="676" mass="73712">MAVTWLWLLRPIFLFSITFPVTFSMSESEALLKLKSSFTNAKALDSWMPSTAPCRGGEEEWSGVVCLKGIVTGLYINSMGLSGKIDVDALTELTGLRTFSVANNSFSGKIPEFSRLGGLRAIYLDKNQFSSEIPPGYFDEMGALRKLWFSNNKFRGRLPPSLFNLPHLTELHLESNQFNGTIPSFDQPTLVGLNLSSNKLEGEIPASLLRFNASSFSGNAGLCGKNLGVECRNAKASAANKNIHPPPPHPAAENVDDSKKVIAAGVALSVMLVSIAIVVIIRIRRKRKAFKVLEKESVQAVEVRVSVPNKSRDVDVSRKASSSRRGSSHHGKNSGVGELVLVNGQKGVFGLPDLMKAAAEVLGNGGLGSSYKAMMADGVTVVVKRMKESSAMARDAFDTEVRRLGRLRHSNVLAPLAYHYRTDEKLLVYEYIPGGSLLYLLHGDRGPSHDELTWPARLKIVQGIARGIGYLHTELAHLDLPHGNLKSSNIFISPENEPLISEFGFCTMINSANLAQALFAYKAPEAIQSGKVTPKCDVYCLGIIILEILTGKFPSQYLTNGNGGIDVVEWVASAFSEGRVTDLLDPEIASSTNSPGEMEQLLEIGRACTQSDPEQRLEMREAVRRIVEIQQSDGNMDARTAQNILPTLNHGCAENQESGKSHESVLDNFDNRISGR</sequence>
<evidence type="ECO:0000256" key="2">
    <source>
        <dbReference type="ARBA" id="ARBA00022614"/>
    </source>
</evidence>
<keyword evidence="3 8" id="KW-0812">Transmembrane</keyword>
<evidence type="ECO:0000256" key="7">
    <source>
        <dbReference type="SAM" id="MobiDB-lite"/>
    </source>
</evidence>
<dbReference type="SUPFAM" id="SSF52058">
    <property type="entry name" value="L domain-like"/>
    <property type="match status" value="1"/>
</dbReference>
<dbReference type="SUPFAM" id="SSF56112">
    <property type="entry name" value="Protein kinase-like (PK-like)"/>
    <property type="match status" value="1"/>
</dbReference>
<dbReference type="PANTHER" id="PTHR48007">
    <property type="entry name" value="LEUCINE-RICH REPEAT RECEPTOR-LIKE PROTEIN KINASE PXC1"/>
    <property type="match status" value="1"/>
</dbReference>
<comment type="subcellular location">
    <subcellularLocation>
        <location evidence="1">Membrane</location>
    </subcellularLocation>
</comment>
<dbReference type="GO" id="GO:0005524">
    <property type="term" value="F:ATP binding"/>
    <property type="evidence" value="ECO:0007669"/>
    <property type="project" value="InterPro"/>
</dbReference>
<feature type="region of interest" description="Disordered" evidence="7">
    <location>
        <begin position="654"/>
        <end position="676"/>
    </location>
</feature>
<keyword evidence="2" id="KW-0433">Leucine-rich repeat</keyword>
<evidence type="ECO:0000256" key="3">
    <source>
        <dbReference type="ARBA" id="ARBA00022692"/>
    </source>
</evidence>
<dbReference type="SMR" id="A0AAP0R2W5"/>
<dbReference type="InterPro" id="IPR032675">
    <property type="entry name" value="LRR_dom_sf"/>
</dbReference>
<dbReference type="PROSITE" id="PS50011">
    <property type="entry name" value="PROTEIN_KINASE_DOM"/>
    <property type="match status" value="1"/>
</dbReference>
<evidence type="ECO:0000256" key="1">
    <source>
        <dbReference type="ARBA" id="ARBA00004370"/>
    </source>
</evidence>
<dbReference type="Pfam" id="PF13855">
    <property type="entry name" value="LRR_8"/>
    <property type="match status" value="1"/>
</dbReference>
<feature type="domain" description="Protein kinase" evidence="10">
    <location>
        <begin position="356"/>
        <end position="629"/>
    </location>
</feature>
<comment type="caution">
    <text evidence="11">The sequence shown here is derived from an EMBL/GenBank/DDBJ whole genome shotgun (WGS) entry which is preliminary data.</text>
</comment>
<feature type="signal peptide" evidence="9">
    <location>
        <begin position="1"/>
        <end position="24"/>
    </location>
</feature>
<dbReference type="Gene3D" id="1.10.510.10">
    <property type="entry name" value="Transferase(Phosphotransferase) domain 1"/>
    <property type="match status" value="1"/>
</dbReference>
<dbReference type="InterPro" id="IPR000719">
    <property type="entry name" value="Prot_kinase_dom"/>
</dbReference>
<evidence type="ECO:0000259" key="10">
    <source>
        <dbReference type="PROSITE" id="PS50011"/>
    </source>
</evidence>
<keyword evidence="9" id="KW-0732">Signal</keyword>
<feature type="chain" id="PRO_5042830677" description="Protein kinase domain-containing protein" evidence="9">
    <location>
        <begin position="25"/>
        <end position="676"/>
    </location>
</feature>
<evidence type="ECO:0000256" key="5">
    <source>
        <dbReference type="ARBA" id="ARBA00022989"/>
    </source>
</evidence>
<keyword evidence="5 8" id="KW-1133">Transmembrane helix</keyword>
<evidence type="ECO:0000313" key="11">
    <source>
        <dbReference type="EMBL" id="KAK9228871.1"/>
    </source>
</evidence>
<dbReference type="Pfam" id="PF00560">
    <property type="entry name" value="LRR_1"/>
    <property type="match status" value="1"/>
</dbReference>
<dbReference type="InterPro" id="IPR046959">
    <property type="entry name" value="PRK1-6/SRF4-like"/>
</dbReference>
<dbReference type="CDD" id="cd14066">
    <property type="entry name" value="STKc_IRAK"/>
    <property type="match status" value="1"/>
</dbReference>
<dbReference type="InterPro" id="IPR001611">
    <property type="entry name" value="Leu-rich_rpt"/>
</dbReference>
<dbReference type="Pfam" id="PF00069">
    <property type="entry name" value="Pkinase"/>
    <property type="match status" value="1"/>
</dbReference>
<dbReference type="GO" id="GO:0016020">
    <property type="term" value="C:membrane"/>
    <property type="evidence" value="ECO:0007669"/>
    <property type="project" value="UniProtKB-SubCell"/>
</dbReference>
<dbReference type="Gene3D" id="3.80.10.10">
    <property type="entry name" value="Ribonuclease Inhibitor"/>
    <property type="match status" value="2"/>
</dbReference>
<accession>A0AAP0R2W5</accession>
<organism evidence="11 12">
    <name type="scientific">Citrus x changshan-huyou</name>
    <dbReference type="NCBI Taxonomy" id="2935761"/>
    <lineage>
        <taxon>Eukaryota</taxon>
        <taxon>Viridiplantae</taxon>
        <taxon>Streptophyta</taxon>
        <taxon>Embryophyta</taxon>
        <taxon>Tracheophyta</taxon>
        <taxon>Spermatophyta</taxon>
        <taxon>Magnoliopsida</taxon>
        <taxon>eudicotyledons</taxon>
        <taxon>Gunneridae</taxon>
        <taxon>Pentapetalae</taxon>
        <taxon>rosids</taxon>
        <taxon>malvids</taxon>
        <taxon>Sapindales</taxon>
        <taxon>Rutaceae</taxon>
        <taxon>Aurantioideae</taxon>
        <taxon>Citrus</taxon>
    </lineage>
</organism>
<proteinExistence type="predicted"/>
<name>A0AAP0R2W5_9ROSI</name>